<name>A0A2A4Z537_9PROT</name>
<dbReference type="InterPro" id="IPR013114">
    <property type="entry name" value="FabA_FabZ"/>
</dbReference>
<organism evidence="14">
    <name type="scientific">OCS116 cluster bacterium</name>
    <dbReference type="NCBI Taxonomy" id="2030921"/>
    <lineage>
        <taxon>Bacteria</taxon>
        <taxon>Pseudomonadati</taxon>
        <taxon>Pseudomonadota</taxon>
        <taxon>Alphaproteobacteria</taxon>
        <taxon>OCS116 cluster</taxon>
    </lineage>
</organism>
<evidence type="ECO:0000256" key="13">
    <source>
        <dbReference type="NCBIfam" id="TIGR01749"/>
    </source>
</evidence>
<keyword evidence="10" id="KW-0275">Fatty acid biosynthesis</keyword>
<keyword evidence="7" id="KW-0444">Lipid biosynthesis</keyword>
<dbReference type="GO" id="GO:0019171">
    <property type="term" value="F:(3R)-hydroxyacyl-[acyl-carrier-protein] dehydratase activity"/>
    <property type="evidence" value="ECO:0007669"/>
    <property type="project" value="UniProtKB-UniRule"/>
</dbReference>
<proteinExistence type="inferred from homology"/>
<comment type="subunit">
    <text evidence="5">Homodimer.</text>
</comment>
<keyword evidence="8" id="KW-0276">Fatty acid metabolism</keyword>
<dbReference type="NCBIfam" id="NF003509">
    <property type="entry name" value="PRK05174.1"/>
    <property type="match status" value="1"/>
</dbReference>
<comment type="subcellular location">
    <subcellularLocation>
        <location evidence="2">Cytoplasm</location>
    </subcellularLocation>
</comment>
<dbReference type="PANTHER" id="PTHR30272">
    <property type="entry name" value="3-HYDROXYACYL-[ACYL-CARRIER-PROTEIN] DEHYDRATASE"/>
    <property type="match status" value="1"/>
</dbReference>
<dbReference type="UniPathway" id="UPA00094"/>
<comment type="similarity">
    <text evidence="4">Belongs to the thioester dehydratase family. FabA subfamily.</text>
</comment>
<comment type="pathway">
    <text evidence="3">Lipid metabolism; fatty acid biosynthesis.</text>
</comment>
<evidence type="ECO:0000256" key="12">
    <source>
        <dbReference type="ARBA" id="ARBA00023239"/>
    </source>
</evidence>
<gene>
    <name evidence="14" type="ORF">COB13_05610</name>
</gene>
<evidence type="ECO:0000256" key="7">
    <source>
        <dbReference type="ARBA" id="ARBA00022516"/>
    </source>
</evidence>
<dbReference type="Gene3D" id="3.10.129.10">
    <property type="entry name" value="Hotdog Thioesterase"/>
    <property type="match status" value="1"/>
</dbReference>
<dbReference type="GO" id="GO:0016853">
    <property type="term" value="F:isomerase activity"/>
    <property type="evidence" value="ECO:0007669"/>
    <property type="project" value="UniProtKB-KW"/>
</dbReference>
<dbReference type="CDD" id="cd01287">
    <property type="entry name" value="FabA"/>
    <property type="match status" value="1"/>
</dbReference>
<evidence type="ECO:0000256" key="5">
    <source>
        <dbReference type="ARBA" id="ARBA00011738"/>
    </source>
</evidence>
<evidence type="ECO:0000256" key="1">
    <source>
        <dbReference type="ARBA" id="ARBA00001055"/>
    </source>
</evidence>
<evidence type="ECO:0000256" key="6">
    <source>
        <dbReference type="ARBA" id="ARBA00022490"/>
    </source>
</evidence>
<sequence length="169" mass="19022">MFERKSSYNFEDLLNCGNKKFGPHFPQLPVPPMLMMDRITHISETGGAFDKGEIIAEYDINAERWFFDCHFVNDPVMPGCLGLDGMWQLLGFYLGWMGGEGKGRAFGVGEVKFANMVLPTSKIITYKIDIKRVMMRRLILATADATVLIDGEPGFTAKDLKVGLFKDDK</sequence>
<evidence type="ECO:0000256" key="2">
    <source>
        <dbReference type="ARBA" id="ARBA00004496"/>
    </source>
</evidence>
<evidence type="ECO:0000256" key="9">
    <source>
        <dbReference type="ARBA" id="ARBA00023098"/>
    </source>
</evidence>
<dbReference type="NCBIfam" id="TIGR01749">
    <property type="entry name" value="fabA"/>
    <property type="match status" value="1"/>
</dbReference>
<dbReference type="InterPro" id="IPR029069">
    <property type="entry name" value="HotDog_dom_sf"/>
</dbReference>
<evidence type="ECO:0000256" key="8">
    <source>
        <dbReference type="ARBA" id="ARBA00022832"/>
    </source>
</evidence>
<evidence type="ECO:0000256" key="3">
    <source>
        <dbReference type="ARBA" id="ARBA00005194"/>
    </source>
</evidence>
<keyword evidence="11" id="KW-0413">Isomerase</keyword>
<dbReference type="AlphaFoldDB" id="A0A2A4Z537"/>
<dbReference type="Pfam" id="PF07977">
    <property type="entry name" value="FabA"/>
    <property type="match status" value="1"/>
</dbReference>
<dbReference type="SUPFAM" id="SSF54637">
    <property type="entry name" value="Thioesterase/thiol ester dehydrase-isomerase"/>
    <property type="match status" value="1"/>
</dbReference>
<reference key="1">
    <citation type="submission" date="2017-08" db="EMBL/GenBank/DDBJ databases">
        <title>A dynamic microbial community with high functional redundancy inhabits the cold, oxic subseafloor aquifer.</title>
        <authorList>
            <person name="Tully B.J."/>
            <person name="Wheat C.G."/>
            <person name="Glazer B.T."/>
            <person name="Huber J.A."/>
        </authorList>
    </citation>
    <scope>NUCLEOTIDE SEQUENCE [LARGE SCALE GENOMIC DNA]</scope>
</reference>
<dbReference type="EMBL" id="NVUS01000005">
    <property type="protein sequence ID" value="PCJ02072.1"/>
    <property type="molecule type" value="Genomic_DNA"/>
</dbReference>
<keyword evidence="12 14" id="KW-0456">Lyase</keyword>
<dbReference type="PANTHER" id="PTHR30272:SF8">
    <property type="entry name" value="3-HYDROXYDECANOYL-[ACYL-CARRIER-PROTEIN] DEHYDRATASE"/>
    <property type="match status" value="1"/>
</dbReference>
<keyword evidence="6" id="KW-0963">Cytoplasm</keyword>
<evidence type="ECO:0000256" key="4">
    <source>
        <dbReference type="ARBA" id="ARBA00006714"/>
    </source>
</evidence>
<dbReference type="EC" id="4.2.1.59" evidence="13"/>
<protein>
    <recommendedName>
        <fullName evidence="13">3-hydroxyacyl-[acyl-carrier-protein] dehydratase FabA</fullName>
        <ecNumber evidence="13">4.2.1.59</ecNumber>
    </recommendedName>
</protein>
<evidence type="ECO:0000256" key="10">
    <source>
        <dbReference type="ARBA" id="ARBA00023160"/>
    </source>
</evidence>
<comment type="catalytic activity">
    <reaction evidence="1">
        <text>a (3R)-hydroxyacyl-[ACP] = a (2E)-enoyl-[ACP] + H2O</text>
        <dbReference type="Rhea" id="RHEA:13097"/>
        <dbReference type="Rhea" id="RHEA-COMP:9925"/>
        <dbReference type="Rhea" id="RHEA-COMP:9945"/>
        <dbReference type="ChEBI" id="CHEBI:15377"/>
        <dbReference type="ChEBI" id="CHEBI:78784"/>
        <dbReference type="ChEBI" id="CHEBI:78827"/>
        <dbReference type="EC" id="4.2.1.59"/>
    </reaction>
</comment>
<dbReference type="InterPro" id="IPR010083">
    <property type="entry name" value="FabA"/>
</dbReference>
<comment type="caution">
    <text evidence="14">The sequence shown here is derived from an EMBL/GenBank/DDBJ whole genome shotgun (WGS) entry which is preliminary data.</text>
</comment>
<accession>A0A2A4Z537</accession>
<dbReference type="GO" id="GO:0006633">
    <property type="term" value="P:fatty acid biosynthetic process"/>
    <property type="evidence" value="ECO:0007669"/>
    <property type="project" value="UniProtKB-UniRule"/>
</dbReference>
<dbReference type="GO" id="GO:0005737">
    <property type="term" value="C:cytoplasm"/>
    <property type="evidence" value="ECO:0007669"/>
    <property type="project" value="UniProtKB-SubCell"/>
</dbReference>
<reference evidence="14" key="2">
    <citation type="journal article" date="2018" name="ISME J.">
        <title>A dynamic microbial community with high functional redundancy inhabits the cold, oxic subseafloor aquifer.</title>
        <authorList>
            <person name="Tully B.J."/>
            <person name="Wheat C.G."/>
            <person name="Glazer B.T."/>
            <person name="Huber J.A."/>
        </authorList>
    </citation>
    <scope>NUCLEOTIDE SEQUENCE</scope>
    <source>
        <strain evidence="14">NORP83</strain>
    </source>
</reference>
<keyword evidence="9" id="KW-0443">Lipid metabolism</keyword>
<evidence type="ECO:0000313" key="14">
    <source>
        <dbReference type="EMBL" id="PCJ02072.1"/>
    </source>
</evidence>
<evidence type="ECO:0000256" key="11">
    <source>
        <dbReference type="ARBA" id="ARBA00023235"/>
    </source>
</evidence>